<dbReference type="Pfam" id="PF01075">
    <property type="entry name" value="Glyco_transf_9"/>
    <property type="match status" value="1"/>
</dbReference>
<keyword evidence="2 6" id="KW-0808">Transferase</keyword>
<comment type="similarity">
    <text evidence="3">Belongs to the glycosyltransferase 9 family.</text>
</comment>
<keyword evidence="1" id="KW-0328">Glycosyltransferase</keyword>
<reference evidence="6" key="1">
    <citation type="submission" date="2010-07" db="EMBL/GenBank/DDBJ databases">
        <authorList>
            <consortium name="CONSOLIDER consortium CSD2007-00005"/>
            <person name="Guazzaroni M.-E."/>
            <person name="Richter M."/>
            <person name="Garcia-Salamanca A."/>
            <person name="Yarza P."/>
            <person name="Ferrer M."/>
        </authorList>
    </citation>
    <scope>NUCLEOTIDE SEQUENCE</scope>
</reference>
<gene>
    <name evidence="6" type="ORF">LDC_0544</name>
</gene>
<reference evidence="6" key="2">
    <citation type="journal article" date="2011" name="Microb. Ecol.">
        <title>Taxonomic and Functional Metagenomic Profiling of the Microbial Community in the Anoxic Sediment of a Sub-saline Shallow Lake (Laguna de Carrizo, Central Spain).</title>
        <authorList>
            <person name="Ferrer M."/>
            <person name="Guazzaroni M.E."/>
            <person name="Richter M."/>
            <person name="Garcia-Salamanca A."/>
            <person name="Yarza P."/>
            <person name="Suarez-Suarez A."/>
            <person name="Solano J."/>
            <person name="Alcaide M."/>
            <person name="van Dillewijn P."/>
            <person name="Molina-Henares M.A."/>
            <person name="Lopez-Cortes N."/>
            <person name="Al-Ramahi Y."/>
            <person name="Guerrero C."/>
            <person name="Acosta A."/>
            <person name="de Eugenio L.I."/>
            <person name="Martinez V."/>
            <person name="Marques S."/>
            <person name="Rojo F."/>
            <person name="Santero E."/>
            <person name="Genilloud O."/>
            <person name="Perez-Perez J."/>
            <person name="Rossello-Mora R."/>
            <person name="Ramos J.L."/>
        </authorList>
    </citation>
    <scope>NUCLEOTIDE SEQUENCE</scope>
</reference>
<evidence type="ECO:0000313" key="6">
    <source>
        <dbReference type="EMBL" id="EFK97422.1"/>
    </source>
</evidence>
<proteinExistence type="inferred from homology"/>
<dbReference type="InterPro" id="IPR011910">
    <property type="entry name" value="RfaF"/>
</dbReference>
<comment type="caution">
    <text evidence="6">The sequence shown here is derived from an EMBL/GenBank/DDBJ whole genome shotgun (WGS) entry which is preliminary data.</text>
</comment>
<evidence type="ECO:0000256" key="4">
    <source>
        <dbReference type="ARBA" id="ARBA00044042"/>
    </source>
</evidence>
<sequence length="340" mass="37624">MIDMNKNPRKILIVKPSSLGDVVHSLPFLNAMKTCFPEAEIHWVVARGLEGLLDGNPMIERLWVINKDAWKKLDNAKNTVTEIRNLFKGLKKEKFDLVIDLQGLLRSGIITKSTGAPVRIGFHEAREGSRFFYTHKVKGGKDIHAVDRYLKIASVLGCNISHVSFPFPPEYSSTFNSQLFTFNLPKNMPFLSPEHDGNQKMASGKVRELASRLPVQSVIVGSKADRDIADLIVSLSEGNAVSLAGKTSLKELITVIRKAKFVISNDSGPMHIAAALGIPVYAIFGPTDPRRTGPYGKGHTIITAEEPCAPCFKKTCDDVKCLERLSVDKVFEIVKSNEHM</sequence>
<evidence type="ECO:0000256" key="3">
    <source>
        <dbReference type="ARBA" id="ARBA00043995"/>
    </source>
</evidence>
<protein>
    <recommendedName>
        <fullName evidence="4">lipopolysaccharide heptosyltransferase II</fullName>
        <ecNumber evidence="4">2.4.99.24</ecNumber>
    </recommendedName>
</protein>
<evidence type="ECO:0000256" key="2">
    <source>
        <dbReference type="ARBA" id="ARBA00022679"/>
    </source>
</evidence>
<dbReference type="EC" id="2.4.99.24" evidence="4"/>
<dbReference type="AlphaFoldDB" id="D9PG97"/>
<dbReference type="Gene3D" id="3.40.50.2000">
    <property type="entry name" value="Glycogen Phosphorylase B"/>
    <property type="match status" value="2"/>
</dbReference>
<dbReference type="NCBIfam" id="TIGR02195">
    <property type="entry name" value="heptsyl_trn_II"/>
    <property type="match status" value="1"/>
</dbReference>
<dbReference type="SUPFAM" id="SSF53756">
    <property type="entry name" value="UDP-Glycosyltransferase/glycogen phosphorylase"/>
    <property type="match status" value="1"/>
</dbReference>
<dbReference type="PANTHER" id="PTHR30160">
    <property type="entry name" value="TETRAACYLDISACCHARIDE 4'-KINASE-RELATED"/>
    <property type="match status" value="1"/>
</dbReference>
<dbReference type="GO" id="GO:0008713">
    <property type="term" value="F:ADP-heptose-lipopolysaccharide heptosyltransferase activity"/>
    <property type="evidence" value="ECO:0007669"/>
    <property type="project" value="UniProtKB-EC"/>
</dbReference>
<dbReference type="CDD" id="cd03789">
    <property type="entry name" value="GT9_LPS_heptosyltransferase"/>
    <property type="match status" value="1"/>
</dbReference>
<name>D9PG97_9ZZZZ</name>
<dbReference type="PANTHER" id="PTHR30160:SF1">
    <property type="entry name" value="LIPOPOLYSACCHARIDE 1,2-N-ACETYLGLUCOSAMINETRANSFERASE-RELATED"/>
    <property type="match status" value="1"/>
</dbReference>
<dbReference type="GO" id="GO:0005829">
    <property type="term" value="C:cytosol"/>
    <property type="evidence" value="ECO:0007669"/>
    <property type="project" value="TreeGrafter"/>
</dbReference>
<organism evidence="6">
    <name type="scientific">sediment metagenome</name>
    <dbReference type="NCBI Taxonomy" id="749907"/>
    <lineage>
        <taxon>unclassified sequences</taxon>
        <taxon>metagenomes</taxon>
        <taxon>ecological metagenomes</taxon>
    </lineage>
</organism>
<dbReference type="GO" id="GO:0009244">
    <property type="term" value="P:lipopolysaccharide core region biosynthetic process"/>
    <property type="evidence" value="ECO:0007669"/>
    <property type="project" value="TreeGrafter"/>
</dbReference>
<dbReference type="InterPro" id="IPR002201">
    <property type="entry name" value="Glyco_trans_9"/>
</dbReference>
<dbReference type="EMBL" id="ADZX01000208">
    <property type="protein sequence ID" value="EFK97422.1"/>
    <property type="molecule type" value="Genomic_DNA"/>
</dbReference>
<evidence type="ECO:0000256" key="1">
    <source>
        <dbReference type="ARBA" id="ARBA00022676"/>
    </source>
</evidence>
<comment type="catalytic activity">
    <reaction evidence="5">
        <text>an L-alpha-D-Hep-(1-&gt;5)-[alpha-Kdo-(2-&gt;4)]-alpha-Kdo-(2-&gt;6)-lipid A + ADP-L-glycero-beta-D-manno-heptose = an L-alpha-D-Hep-(1-&gt;3)-L-alpha-D-Hep-(1-&gt;5)-[alpha-Kdo-(2-&gt;4)]-alpha-Kdo-(2-&gt;6)-lipid A + ADP + H(+)</text>
        <dbReference type="Rhea" id="RHEA:74071"/>
        <dbReference type="ChEBI" id="CHEBI:15378"/>
        <dbReference type="ChEBI" id="CHEBI:61506"/>
        <dbReference type="ChEBI" id="CHEBI:193068"/>
        <dbReference type="ChEBI" id="CHEBI:193069"/>
        <dbReference type="ChEBI" id="CHEBI:456216"/>
        <dbReference type="EC" id="2.4.99.24"/>
    </reaction>
</comment>
<dbReference type="InterPro" id="IPR051199">
    <property type="entry name" value="LPS_LOS_Heptosyltrfase"/>
</dbReference>
<evidence type="ECO:0000256" key="5">
    <source>
        <dbReference type="ARBA" id="ARBA00047503"/>
    </source>
</evidence>
<accession>D9PG97</accession>